<feature type="non-terminal residue" evidence="3">
    <location>
        <position position="1"/>
    </location>
</feature>
<dbReference type="Proteomes" id="UP000470878">
    <property type="component" value="Unassembled WGS sequence"/>
</dbReference>
<dbReference type="InterPro" id="IPR041558">
    <property type="entry name" value="MucBP_2"/>
</dbReference>
<dbReference type="RefSeq" id="WP_153703629.1">
    <property type="nucleotide sequence ID" value="NZ_WJMX01000054.1"/>
</dbReference>
<dbReference type="Pfam" id="PF17965">
    <property type="entry name" value="MucBP_2"/>
    <property type="match status" value="1"/>
</dbReference>
<evidence type="ECO:0000313" key="4">
    <source>
        <dbReference type="Proteomes" id="UP000470878"/>
    </source>
</evidence>
<reference evidence="3 4" key="1">
    <citation type="submission" date="2019-11" db="EMBL/GenBank/DDBJ databases">
        <title>Draft genome sequence of 12 host-associated Lactobacillus reuteri rodent strains.</title>
        <authorList>
            <person name="Zhang S."/>
            <person name="Ozcam M."/>
            <person name="Van Pijkeren J.P."/>
        </authorList>
    </citation>
    <scope>NUCLEOTIDE SEQUENCE [LARGE SCALE GENOMIC DNA]</scope>
    <source>
        <strain evidence="3 4">CR</strain>
    </source>
</reference>
<dbReference type="Gene3D" id="3.10.20.470">
    <property type="match status" value="1"/>
</dbReference>
<sequence>DPAKVTPNEPVPNVPGYTPSVPTVTPTDPGKDTPVPYNPIVNDQNAVVNYVDQDNNNAQIATSGNLTGKPGSVINYSTADQIKQLENQGYVLVSDGFPAGATFDDDDNTTQTYTVVLKHGQQPVT</sequence>
<evidence type="ECO:0000259" key="2">
    <source>
        <dbReference type="Pfam" id="PF17965"/>
    </source>
</evidence>
<gene>
    <name evidence="3" type="ORF">GIX77_10550</name>
</gene>
<name>A0A7X2KJX6_LIMRT</name>
<comment type="caution">
    <text evidence="3">The sequence shown here is derived from an EMBL/GenBank/DDBJ whole genome shotgun (WGS) entry which is preliminary data.</text>
</comment>
<dbReference type="EMBL" id="WJMX01000054">
    <property type="protein sequence ID" value="MRH81154.1"/>
    <property type="molecule type" value="Genomic_DNA"/>
</dbReference>
<evidence type="ECO:0000313" key="3">
    <source>
        <dbReference type="EMBL" id="MRH81154.1"/>
    </source>
</evidence>
<dbReference type="AlphaFoldDB" id="A0A7X2KJX6"/>
<feature type="domain" description="Mucin binding" evidence="2">
    <location>
        <begin position="44"/>
        <end position="119"/>
    </location>
</feature>
<feature type="non-terminal residue" evidence="3">
    <location>
        <position position="125"/>
    </location>
</feature>
<organism evidence="3 4">
    <name type="scientific">Limosilactobacillus reuteri</name>
    <name type="common">Lactobacillus reuteri</name>
    <dbReference type="NCBI Taxonomy" id="1598"/>
    <lineage>
        <taxon>Bacteria</taxon>
        <taxon>Bacillati</taxon>
        <taxon>Bacillota</taxon>
        <taxon>Bacilli</taxon>
        <taxon>Lactobacillales</taxon>
        <taxon>Lactobacillaceae</taxon>
        <taxon>Limosilactobacillus</taxon>
    </lineage>
</organism>
<evidence type="ECO:0000256" key="1">
    <source>
        <dbReference type="SAM" id="MobiDB-lite"/>
    </source>
</evidence>
<accession>A0A7X2KJX6</accession>
<protein>
    <recommendedName>
        <fullName evidence="2">Mucin binding domain-containing protein</fullName>
    </recommendedName>
</protein>
<feature type="region of interest" description="Disordered" evidence="1">
    <location>
        <begin position="1"/>
        <end position="35"/>
    </location>
</feature>
<feature type="compositionally biased region" description="Low complexity" evidence="1">
    <location>
        <begin position="14"/>
        <end position="28"/>
    </location>
</feature>
<proteinExistence type="predicted"/>